<sequence>MNNVAVSRDVPHVSWLRPEAMLGIFALTPSLPVPLPALHSRNIQAGQFAPGEPVPMYQFAQGQGEPVPMYQFAQGQGEPVPVYQYSSGMAAQPYANQHWAEVPPGTVAPQGAPAGYFYDGAPSAEPLRYDSTVLPTAARRCRHCKSELRRRLWCDQSSTPPLRGCCLCPSAVTEVEGPCTHS</sequence>
<dbReference type="Proteomes" id="UP000013827">
    <property type="component" value="Unassembled WGS sequence"/>
</dbReference>
<organism evidence="1 2">
    <name type="scientific">Emiliania huxleyi (strain CCMP1516)</name>
    <dbReference type="NCBI Taxonomy" id="280463"/>
    <lineage>
        <taxon>Eukaryota</taxon>
        <taxon>Haptista</taxon>
        <taxon>Haptophyta</taxon>
        <taxon>Prymnesiophyceae</taxon>
        <taxon>Isochrysidales</taxon>
        <taxon>Noelaerhabdaceae</taxon>
        <taxon>Emiliania</taxon>
    </lineage>
</organism>
<evidence type="ECO:0000313" key="1">
    <source>
        <dbReference type="EnsemblProtists" id="EOD04354"/>
    </source>
</evidence>
<dbReference type="KEGG" id="ehx:EMIHUDRAFT_221133"/>
<dbReference type="RefSeq" id="XP_005756783.1">
    <property type="nucleotide sequence ID" value="XM_005756726.1"/>
</dbReference>
<dbReference type="AlphaFoldDB" id="A0A0D3HZB9"/>
<accession>A0A0D3HZB9</accession>
<protein>
    <submittedName>
        <fullName evidence="1">Uncharacterized protein</fullName>
    </submittedName>
</protein>
<reference evidence="2" key="1">
    <citation type="journal article" date="2013" name="Nature">
        <title>Pan genome of the phytoplankton Emiliania underpins its global distribution.</title>
        <authorList>
            <person name="Read B.A."/>
            <person name="Kegel J."/>
            <person name="Klute M.J."/>
            <person name="Kuo A."/>
            <person name="Lefebvre S.C."/>
            <person name="Maumus F."/>
            <person name="Mayer C."/>
            <person name="Miller J."/>
            <person name="Monier A."/>
            <person name="Salamov A."/>
            <person name="Young J."/>
            <person name="Aguilar M."/>
            <person name="Claverie J.M."/>
            <person name="Frickenhaus S."/>
            <person name="Gonzalez K."/>
            <person name="Herman E.K."/>
            <person name="Lin Y.C."/>
            <person name="Napier J."/>
            <person name="Ogata H."/>
            <person name="Sarno A.F."/>
            <person name="Shmutz J."/>
            <person name="Schroeder D."/>
            <person name="de Vargas C."/>
            <person name="Verret F."/>
            <person name="von Dassow P."/>
            <person name="Valentin K."/>
            <person name="Van de Peer Y."/>
            <person name="Wheeler G."/>
            <person name="Dacks J.B."/>
            <person name="Delwiche C.F."/>
            <person name="Dyhrman S.T."/>
            <person name="Glockner G."/>
            <person name="John U."/>
            <person name="Richards T."/>
            <person name="Worden A.Z."/>
            <person name="Zhang X."/>
            <person name="Grigoriev I.V."/>
            <person name="Allen A.E."/>
            <person name="Bidle K."/>
            <person name="Borodovsky M."/>
            <person name="Bowler C."/>
            <person name="Brownlee C."/>
            <person name="Cock J.M."/>
            <person name="Elias M."/>
            <person name="Gladyshev V.N."/>
            <person name="Groth M."/>
            <person name="Guda C."/>
            <person name="Hadaegh A."/>
            <person name="Iglesias-Rodriguez M.D."/>
            <person name="Jenkins J."/>
            <person name="Jones B.M."/>
            <person name="Lawson T."/>
            <person name="Leese F."/>
            <person name="Lindquist E."/>
            <person name="Lobanov A."/>
            <person name="Lomsadze A."/>
            <person name="Malik S.B."/>
            <person name="Marsh M.E."/>
            <person name="Mackinder L."/>
            <person name="Mock T."/>
            <person name="Mueller-Roeber B."/>
            <person name="Pagarete A."/>
            <person name="Parker M."/>
            <person name="Probert I."/>
            <person name="Quesneville H."/>
            <person name="Raines C."/>
            <person name="Rensing S.A."/>
            <person name="Riano-Pachon D.M."/>
            <person name="Richier S."/>
            <person name="Rokitta S."/>
            <person name="Shiraiwa Y."/>
            <person name="Soanes D.M."/>
            <person name="van der Giezen M."/>
            <person name="Wahlund T.M."/>
            <person name="Williams B."/>
            <person name="Wilson W."/>
            <person name="Wolfe G."/>
            <person name="Wurch L.L."/>
        </authorList>
    </citation>
    <scope>NUCLEOTIDE SEQUENCE</scope>
</reference>
<dbReference type="PaxDb" id="2903-EOD04354"/>
<evidence type="ECO:0000313" key="2">
    <source>
        <dbReference type="Proteomes" id="UP000013827"/>
    </source>
</evidence>
<proteinExistence type="predicted"/>
<dbReference type="EnsemblProtists" id="EOD04354">
    <property type="protein sequence ID" value="EOD04354"/>
    <property type="gene ID" value="EMIHUDRAFT_221133"/>
</dbReference>
<reference evidence="1" key="2">
    <citation type="submission" date="2024-10" db="UniProtKB">
        <authorList>
            <consortium name="EnsemblProtists"/>
        </authorList>
    </citation>
    <scope>IDENTIFICATION</scope>
</reference>
<dbReference type="GeneID" id="17250519"/>
<keyword evidence="2" id="KW-1185">Reference proteome</keyword>
<name>A0A0D3HZB9_EMIH1</name>
<dbReference type="HOGENOM" id="CLU_1484638_0_0_1"/>